<dbReference type="Pfam" id="PF23960">
    <property type="entry name" value="DUF7289"/>
    <property type="match status" value="1"/>
</dbReference>
<feature type="transmembrane region" description="Helical" evidence="1">
    <location>
        <begin position="12"/>
        <end position="31"/>
    </location>
</feature>
<sequence>MTDRGVSDVLSFVLVFSLITASVGLVSVVGLESLQTARDAERIDNGERAFEVFADNQRDIVHGGAPSRATEIKLAETTLTLTTASDAELELANGTSAGTAESRPLTFGRTGDSNELTSGVVYEMGAVIRVDRDGAVMRRRPPFQFDENRTVIHYVTLESRTGNPQRRAGSTTVLVRGVRGTTAVLAHEEPTGNVTFTVDTEPRRAEAWKRYLDDELADMTPGATACDPPAANGTVTCTFRTDDLRVARTTIRVAID</sequence>
<name>A0ABD6A168_9EURY</name>
<evidence type="ECO:0008006" key="4">
    <source>
        <dbReference type="Google" id="ProtNLM"/>
    </source>
</evidence>
<dbReference type="Proteomes" id="UP001596434">
    <property type="component" value="Unassembled WGS sequence"/>
</dbReference>
<gene>
    <name evidence="2" type="ORF">ACFQKE_14785</name>
</gene>
<evidence type="ECO:0000256" key="1">
    <source>
        <dbReference type="SAM" id="Phobius"/>
    </source>
</evidence>
<reference evidence="2 3" key="1">
    <citation type="journal article" date="2019" name="Int. J. Syst. Evol. Microbiol.">
        <title>The Global Catalogue of Microorganisms (GCM) 10K type strain sequencing project: providing services to taxonomists for standard genome sequencing and annotation.</title>
        <authorList>
            <consortium name="The Broad Institute Genomics Platform"/>
            <consortium name="The Broad Institute Genome Sequencing Center for Infectious Disease"/>
            <person name="Wu L."/>
            <person name="Ma J."/>
        </authorList>
    </citation>
    <scope>NUCLEOTIDE SEQUENCE [LARGE SCALE GENOMIC DNA]</scope>
    <source>
        <strain evidence="2 3">GX21</strain>
    </source>
</reference>
<keyword evidence="3" id="KW-1185">Reference proteome</keyword>
<evidence type="ECO:0000313" key="2">
    <source>
        <dbReference type="EMBL" id="MFC7256549.1"/>
    </source>
</evidence>
<evidence type="ECO:0000313" key="3">
    <source>
        <dbReference type="Proteomes" id="UP001596434"/>
    </source>
</evidence>
<proteinExistence type="predicted"/>
<dbReference type="AlphaFoldDB" id="A0ABD6A168"/>
<dbReference type="GeneID" id="96954941"/>
<keyword evidence="1" id="KW-0472">Membrane</keyword>
<keyword evidence="1" id="KW-0812">Transmembrane</keyword>
<comment type="caution">
    <text evidence="2">The sequence shown here is derived from an EMBL/GenBank/DDBJ whole genome shotgun (WGS) entry which is preliminary data.</text>
</comment>
<dbReference type="InterPro" id="IPR055713">
    <property type="entry name" value="DUF7289"/>
</dbReference>
<keyword evidence="1" id="KW-1133">Transmembrane helix</keyword>
<protein>
    <recommendedName>
        <fullName evidence="4">Flagellin</fullName>
    </recommendedName>
</protein>
<dbReference type="EMBL" id="JBHTAT010000001">
    <property type="protein sequence ID" value="MFC7256549.1"/>
    <property type="molecule type" value="Genomic_DNA"/>
</dbReference>
<organism evidence="2 3">
    <name type="scientific">Haloplanus litoreus</name>
    <dbReference type="NCBI Taxonomy" id="767515"/>
    <lineage>
        <taxon>Archaea</taxon>
        <taxon>Methanobacteriati</taxon>
        <taxon>Methanobacteriota</taxon>
        <taxon>Stenosarchaea group</taxon>
        <taxon>Halobacteria</taxon>
        <taxon>Halobacteriales</taxon>
        <taxon>Haloferacaceae</taxon>
        <taxon>Haloplanus</taxon>
    </lineage>
</organism>
<dbReference type="RefSeq" id="WP_379705509.1">
    <property type="nucleotide sequence ID" value="NZ_JBHTAT010000001.1"/>
</dbReference>
<accession>A0ABD6A168</accession>